<dbReference type="InterPro" id="IPR051450">
    <property type="entry name" value="Gfo/Idh/MocA_Oxidoreductases"/>
</dbReference>
<dbReference type="Gene3D" id="3.30.360.10">
    <property type="entry name" value="Dihydrodipicolinate Reductase, domain 2"/>
    <property type="match status" value="1"/>
</dbReference>
<dbReference type="RefSeq" id="WP_150477523.1">
    <property type="nucleotide sequence ID" value="NZ_CP023695.1"/>
</dbReference>
<dbReference type="SUPFAM" id="SSF51735">
    <property type="entry name" value="NAD(P)-binding Rossmann-fold domains"/>
    <property type="match status" value="1"/>
</dbReference>
<keyword evidence="3" id="KW-1185">Reference proteome</keyword>
<dbReference type="Gene3D" id="3.40.50.720">
    <property type="entry name" value="NAD(P)-binding Rossmann-like Domain"/>
    <property type="match status" value="1"/>
</dbReference>
<organism evidence="2 3">
    <name type="scientific">Streptomyces alboniger</name>
    <dbReference type="NCBI Taxonomy" id="132473"/>
    <lineage>
        <taxon>Bacteria</taxon>
        <taxon>Bacillati</taxon>
        <taxon>Actinomycetota</taxon>
        <taxon>Actinomycetes</taxon>
        <taxon>Kitasatosporales</taxon>
        <taxon>Streptomycetaceae</taxon>
        <taxon>Streptomyces</taxon>
        <taxon>Streptomyces aurantiacus group</taxon>
    </lineage>
</organism>
<accession>A0A5J6HRH3</accession>
<dbReference type="KEGG" id="salw:CP975_28935"/>
<dbReference type="Pfam" id="PF01408">
    <property type="entry name" value="GFO_IDH_MocA"/>
    <property type="match status" value="1"/>
</dbReference>
<proteinExistence type="predicted"/>
<protein>
    <submittedName>
        <fullName evidence="2">Gfo/Idh/MocA family oxidoreductase</fullName>
    </submittedName>
</protein>
<dbReference type="PANTHER" id="PTHR43377">
    <property type="entry name" value="BILIVERDIN REDUCTASE A"/>
    <property type="match status" value="1"/>
</dbReference>
<evidence type="ECO:0000259" key="1">
    <source>
        <dbReference type="Pfam" id="PF01408"/>
    </source>
</evidence>
<name>A0A5J6HRH3_STRAD</name>
<feature type="domain" description="Gfo/Idh/MocA-like oxidoreductase N-terminal" evidence="1">
    <location>
        <begin position="1"/>
        <end position="116"/>
    </location>
</feature>
<gene>
    <name evidence="2" type="ORF">CP975_28935</name>
</gene>
<dbReference type="OrthoDB" id="9792085at2"/>
<reference evidence="2 3" key="1">
    <citation type="submission" date="2017-09" db="EMBL/GenBank/DDBJ databases">
        <authorList>
            <person name="Lee N."/>
            <person name="Cho B.-K."/>
        </authorList>
    </citation>
    <scope>NUCLEOTIDE SEQUENCE [LARGE SCALE GENOMIC DNA]</scope>
    <source>
        <strain evidence="2 3">ATCC 12461</strain>
    </source>
</reference>
<evidence type="ECO:0000313" key="3">
    <source>
        <dbReference type="Proteomes" id="UP000326553"/>
    </source>
</evidence>
<dbReference type="SUPFAM" id="SSF55347">
    <property type="entry name" value="Glyceraldehyde-3-phosphate dehydrogenase-like, C-terminal domain"/>
    <property type="match status" value="1"/>
</dbReference>
<dbReference type="InterPro" id="IPR000683">
    <property type="entry name" value="Gfo/Idh/MocA-like_OxRdtase_N"/>
</dbReference>
<evidence type="ECO:0000313" key="2">
    <source>
        <dbReference type="EMBL" id="QEV21043.1"/>
    </source>
</evidence>
<dbReference type="EMBL" id="CP023695">
    <property type="protein sequence ID" value="QEV21043.1"/>
    <property type="molecule type" value="Genomic_DNA"/>
</dbReference>
<dbReference type="AlphaFoldDB" id="A0A5J6HRH3"/>
<sequence>MKIALLGTSFGQAHAGVYAARDDVDVVMFGRDEDKTAQVAGRFGFIASTDLDVAFTDDSFDLVDLCLPIALHTPMALRALEAGKHVLTELPMAGSLAEGRELVAAAESSDRHVFVDMFERFIPANQALEDAVRDGTYGRLEELTCWSAMAPLWPGASLGVKVLPMEAMHSDLDLITRALGMPDQVHVTSVERDADAGAVEAVMAFDGALARSSVSSLRPMPWGGRGGYTAAFTDGVLEWTSAMGYDGQPTGTLTAYSDKGAHEVELPAADQYTAMIDHVLAVLRGEADNEISPASALAALELTCQIDQQVNPAT</sequence>
<dbReference type="InterPro" id="IPR036291">
    <property type="entry name" value="NAD(P)-bd_dom_sf"/>
</dbReference>
<dbReference type="GO" id="GO:0000166">
    <property type="term" value="F:nucleotide binding"/>
    <property type="evidence" value="ECO:0007669"/>
    <property type="project" value="InterPro"/>
</dbReference>
<dbReference type="Proteomes" id="UP000326553">
    <property type="component" value="Chromosome"/>
</dbReference>
<dbReference type="PANTHER" id="PTHR43377:SF1">
    <property type="entry name" value="BILIVERDIN REDUCTASE A"/>
    <property type="match status" value="1"/>
</dbReference>